<evidence type="ECO:0000256" key="1">
    <source>
        <dbReference type="ARBA" id="ARBA00022679"/>
    </source>
</evidence>
<evidence type="ECO:0000313" key="4">
    <source>
        <dbReference type="EMBL" id="MBS3021694.1"/>
    </source>
</evidence>
<feature type="domain" description="N-acetyltransferase" evidence="3">
    <location>
        <begin position="12"/>
        <end position="174"/>
    </location>
</feature>
<dbReference type="InterPro" id="IPR050832">
    <property type="entry name" value="Bact_Acetyltransf"/>
</dbReference>
<evidence type="ECO:0000259" key="3">
    <source>
        <dbReference type="PROSITE" id="PS51186"/>
    </source>
</evidence>
<dbReference type="InterPro" id="IPR016181">
    <property type="entry name" value="Acyl_CoA_acyltransferase"/>
</dbReference>
<comment type="caution">
    <text evidence="4">The sequence shown here is derived from an EMBL/GenBank/DDBJ whole genome shotgun (WGS) entry which is preliminary data.</text>
</comment>
<gene>
    <name evidence="4" type="ORF">DJFAAGMI_04469</name>
</gene>
<protein>
    <recommendedName>
        <fullName evidence="3">N-acetyltransferase domain-containing protein</fullName>
    </recommendedName>
</protein>
<dbReference type="Proteomes" id="UP001647436">
    <property type="component" value="Unassembled WGS sequence"/>
</dbReference>
<dbReference type="PANTHER" id="PTHR43877">
    <property type="entry name" value="AMINOALKYLPHOSPHONATE N-ACETYLTRANSFERASE-RELATED-RELATED"/>
    <property type="match status" value="1"/>
</dbReference>
<dbReference type="SUPFAM" id="SSF55729">
    <property type="entry name" value="Acyl-CoA N-acyltransferases (Nat)"/>
    <property type="match status" value="1"/>
</dbReference>
<sequence>MSPDCLSMPRLQDISIQRVRELHQVHGFLQSARVSMFGGRIASLEIPEDLRHFEETYLSGSGCMLAALDADQRVQATIACRDYDGRFAQLDFGPQKVVEVVRLFVAPQFRRSGVGQAMLDVLMRHALAQQVQVLYLHTHPFLPGALEFWQRQGFAVIEREEDPLWQTVHMQRLM</sequence>
<keyword evidence="5" id="KW-1185">Reference proteome</keyword>
<dbReference type="EMBL" id="JAANES010000006">
    <property type="protein sequence ID" value="MBS3021694.1"/>
    <property type="molecule type" value="Genomic_DNA"/>
</dbReference>
<name>A0ABS5LYU6_9BURK</name>
<dbReference type="InterPro" id="IPR000182">
    <property type="entry name" value="GNAT_dom"/>
</dbReference>
<accession>A0ABS5LYU6</accession>
<dbReference type="CDD" id="cd04301">
    <property type="entry name" value="NAT_SF"/>
    <property type="match status" value="1"/>
</dbReference>
<evidence type="ECO:0000313" key="5">
    <source>
        <dbReference type="Proteomes" id="UP001647436"/>
    </source>
</evidence>
<organism evidence="4 5">
    <name type="scientific">Comamonas brasiliensis</name>
    <dbReference type="NCBI Taxonomy" id="1812482"/>
    <lineage>
        <taxon>Bacteria</taxon>
        <taxon>Pseudomonadati</taxon>
        <taxon>Pseudomonadota</taxon>
        <taxon>Betaproteobacteria</taxon>
        <taxon>Burkholderiales</taxon>
        <taxon>Comamonadaceae</taxon>
        <taxon>Comamonas</taxon>
    </lineage>
</organism>
<dbReference type="Gene3D" id="3.40.630.30">
    <property type="match status" value="1"/>
</dbReference>
<reference evidence="4 5" key="1">
    <citation type="submission" date="2020-03" db="EMBL/GenBank/DDBJ databases">
        <title>The role of nitrogen metabolism on polyethylene biodegradation.</title>
        <authorList>
            <person name="Peixoto J."/>
            <person name="Vizzotto C.S."/>
            <person name="Ramos A."/>
            <person name="Alves G."/>
            <person name="Steindorff A."/>
            <person name="Kruger R."/>
        </authorList>
    </citation>
    <scope>NUCLEOTIDE SEQUENCE [LARGE SCALE GENOMIC DNA]</scope>
    <source>
        <strain evidence="4 5">PE63</strain>
    </source>
</reference>
<evidence type="ECO:0000256" key="2">
    <source>
        <dbReference type="ARBA" id="ARBA00023315"/>
    </source>
</evidence>
<dbReference type="PANTHER" id="PTHR43877:SF2">
    <property type="entry name" value="AMINOALKYLPHOSPHONATE N-ACETYLTRANSFERASE-RELATED"/>
    <property type="match status" value="1"/>
</dbReference>
<dbReference type="Pfam" id="PF00583">
    <property type="entry name" value="Acetyltransf_1"/>
    <property type="match status" value="1"/>
</dbReference>
<dbReference type="PROSITE" id="PS51186">
    <property type="entry name" value="GNAT"/>
    <property type="match status" value="1"/>
</dbReference>
<proteinExistence type="predicted"/>
<keyword evidence="1" id="KW-0808">Transferase</keyword>
<keyword evidence="2" id="KW-0012">Acyltransferase</keyword>